<dbReference type="AlphaFoldDB" id="A0A1D1VEC6"/>
<evidence type="ECO:0000256" key="1">
    <source>
        <dbReference type="SAM" id="Coils"/>
    </source>
</evidence>
<feature type="region of interest" description="Disordered" evidence="2">
    <location>
        <begin position="31"/>
        <end position="54"/>
    </location>
</feature>
<accession>A0A1D1VEC6</accession>
<keyword evidence="4" id="KW-1185">Reference proteome</keyword>
<dbReference type="PANTHER" id="PTHR33324:SF2">
    <property type="entry name" value="MYB_SANT-LIKE DNA-BINDING DOMAIN-CONTAINING PROTEIN"/>
    <property type="match status" value="1"/>
</dbReference>
<feature type="region of interest" description="Disordered" evidence="2">
    <location>
        <begin position="170"/>
        <end position="242"/>
    </location>
</feature>
<name>A0A1D1VEC6_RAMVA</name>
<dbReference type="Proteomes" id="UP000186922">
    <property type="component" value="Unassembled WGS sequence"/>
</dbReference>
<organism evidence="3 4">
    <name type="scientific">Ramazzottius varieornatus</name>
    <name type="common">Water bear</name>
    <name type="synonym">Tardigrade</name>
    <dbReference type="NCBI Taxonomy" id="947166"/>
    <lineage>
        <taxon>Eukaryota</taxon>
        <taxon>Metazoa</taxon>
        <taxon>Ecdysozoa</taxon>
        <taxon>Tardigrada</taxon>
        <taxon>Eutardigrada</taxon>
        <taxon>Parachela</taxon>
        <taxon>Hypsibioidea</taxon>
        <taxon>Ramazzottiidae</taxon>
        <taxon>Ramazzottius</taxon>
    </lineage>
</organism>
<dbReference type="EMBL" id="BDGG01000005">
    <property type="protein sequence ID" value="GAU99996.1"/>
    <property type="molecule type" value="Genomic_DNA"/>
</dbReference>
<gene>
    <name evidence="3" type="primary">RvY_10920-1</name>
    <name evidence="3" type="synonym">RvY_10920.1</name>
    <name evidence="3" type="ORF">RvY_10920</name>
</gene>
<dbReference type="OrthoDB" id="107315at2759"/>
<evidence type="ECO:0000313" key="4">
    <source>
        <dbReference type="Proteomes" id="UP000186922"/>
    </source>
</evidence>
<keyword evidence="1" id="KW-0175">Coiled coil</keyword>
<sequence length="338" mass="38522">MAEKCTVQATKREGWTKQAEESLLQWLETPGNYDKFRSAPQDKGDGRKRTSSNTTMDITRKIVEHLAKSGAVKTEKQVTTKVHNLVGKWKEAHLAKTGTGFGVNGEGTKNGKALRVTILDICKYWDRLDPVFRDRAGMSAPFTGDNEDGVATNVFTLAVTDNTEKIMEFPEGTAEVSAEVPKDRPTSRYSELEDHQSVADKMLDGDYVPSDDEETLTGSPGSASKKRPKKFKSLCDGMDKKPKEKTMDLVGILVASGKERNERAAARNEVMERRFTRELDLKEKELRLNEQRQKDDHETKMEELRIRHQEIDLRKAEMEFKRTEMLLELERLKQQRLQ</sequence>
<protein>
    <submittedName>
        <fullName evidence="3">Uncharacterized protein</fullName>
    </submittedName>
</protein>
<feature type="coiled-coil region" evidence="1">
    <location>
        <begin position="287"/>
        <end position="335"/>
    </location>
</feature>
<evidence type="ECO:0000313" key="3">
    <source>
        <dbReference type="EMBL" id="GAU99996.1"/>
    </source>
</evidence>
<proteinExistence type="predicted"/>
<feature type="compositionally biased region" description="Basic and acidic residues" evidence="2">
    <location>
        <begin position="34"/>
        <end position="48"/>
    </location>
</feature>
<dbReference type="PANTHER" id="PTHR33324">
    <property type="entry name" value="EXPRESSED PROTEIN"/>
    <property type="match status" value="1"/>
</dbReference>
<reference evidence="3 4" key="1">
    <citation type="journal article" date="2016" name="Nat. Commun.">
        <title>Extremotolerant tardigrade genome and improved radiotolerance of human cultured cells by tardigrade-unique protein.</title>
        <authorList>
            <person name="Hashimoto T."/>
            <person name="Horikawa D.D."/>
            <person name="Saito Y."/>
            <person name="Kuwahara H."/>
            <person name="Kozuka-Hata H."/>
            <person name="Shin-I T."/>
            <person name="Minakuchi Y."/>
            <person name="Ohishi K."/>
            <person name="Motoyama A."/>
            <person name="Aizu T."/>
            <person name="Enomoto A."/>
            <person name="Kondo K."/>
            <person name="Tanaka S."/>
            <person name="Hara Y."/>
            <person name="Koshikawa S."/>
            <person name="Sagara H."/>
            <person name="Miura T."/>
            <person name="Yokobori S."/>
            <person name="Miyagawa K."/>
            <person name="Suzuki Y."/>
            <person name="Kubo T."/>
            <person name="Oyama M."/>
            <person name="Kohara Y."/>
            <person name="Fujiyama A."/>
            <person name="Arakawa K."/>
            <person name="Katayama T."/>
            <person name="Toyoda A."/>
            <person name="Kunieda T."/>
        </authorList>
    </citation>
    <scope>NUCLEOTIDE SEQUENCE [LARGE SCALE GENOMIC DNA]</scope>
    <source>
        <strain evidence="3 4">YOKOZUNA-1</strain>
    </source>
</reference>
<evidence type="ECO:0000256" key="2">
    <source>
        <dbReference type="SAM" id="MobiDB-lite"/>
    </source>
</evidence>
<feature type="compositionally biased region" description="Basic and acidic residues" evidence="2">
    <location>
        <begin position="180"/>
        <end position="204"/>
    </location>
</feature>
<comment type="caution">
    <text evidence="3">The sequence shown here is derived from an EMBL/GenBank/DDBJ whole genome shotgun (WGS) entry which is preliminary data.</text>
</comment>